<accession>A0A923HCF3</accession>
<evidence type="ECO:0000313" key="2">
    <source>
        <dbReference type="Proteomes" id="UP000634011"/>
    </source>
</evidence>
<organism evidence="1 2">
    <name type="scientific">Undibacterium jejuense</name>
    <dbReference type="NCBI Taxonomy" id="1344949"/>
    <lineage>
        <taxon>Bacteria</taxon>
        <taxon>Pseudomonadati</taxon>
        <taxon>Pseudomonadota</taxon>
        <taxon>Betaproteobacteria</taxon>
        <taxon>Burkholderiales</taxon>
        <taxon>Oxalobacteraceae</taxon>
        <taxon>Undibacterium</taxon>
    </lineage>
</organism>
<keyword evidence="2" id="KW-1185">Reference proteome</keyword>
<dbReference type="NCBIfam" id="NF003814">
    <property type="entry name" value="PRK05406.1-3"/>
    <property type="match status" value="1"/>
</dbReference>
<dbReference type="RefSeq" id="WP_186911096.1">
    <property type="nucleotide sequence ID" value="NZ_JACOFV010000002.1"/>
</dbReference>
<protein>
    <submittedName>
        <fullName evidence="1">LamB/YcsF family protein</fullName>
    </submittedName>
</protein>
<dbReference type="Gene3D" id="3.20.20.370">
    <property type="entry name" value="Glycoside hydrolase/deacetylase"/>
    <property type="match status" value="1"/>
</dbReference>
<dbReference type="NCBIfam" id="NF003816">
    <property type="entry name" value="PRK05406.1-5"/>
    <property type="match status" value="1"/>
</dbReference>
<name>A0A923HCF3_9BURK</name>
<proteinExistence type="predicted"/>
<sequence>MENKILNSRTIDLNADLGEGGADDAAILACVSSVNIACGGHAGDAHSMRVAVRAAMACGVAIGAHPSFVDRENFGRTEMHLPMQQVYDEVLEQICALQGICKTEGTELVHVKPHGALYNQAARDVRLAETIVKAIAAAGPQLKVVGLAGSELIHAARRASMNVAEEAFADRRYNSDGSLVSRKLPGATIDEVELALQQAMHMVEQQSVISIDGKELQMNIDTLCLHGDGAHALQLARSLQEQLQQKGVVVTASL</sequence>
<dbReference type="GO" id="GO:0005975">
    <property type="term" value="P:carbohydrate metabolic process"/>
    <property type="evidence" value="ECO:0007669"/>
    <property type="project" value="InterPro"/>
</dbReference>
<evidence type="ECO:0000313" key="1">
    <source>
        <dbReference type="EMBL" id="MBC3861159.1"/>
    </source>
</evidence>
<reference evidence="1" key="1">
    <citation type="submission" date="2020-08" db="EMBL/GenBank/DDBJ databases">
        <title>Novel species isolated from subtropical streams in China.</title>
        <authorList>
            <person name="Lu H."/>
        </authorList>
    </citation>
    <scope>NUCLEOTIDE SEQUENCE</scope>
    <source>
        <strain evidence="1">KACC 12607</strain>
    </source>
</reference>
<dbReference type="InterPro" id="IPR011330">
    <property type="entry name" value="Glyco_hydro/deAcase_b/a-brl"/>
</dbReference>
<gene>
    <name evidence="1" type="ORF">H8K32_03525</name>
</gene>
<dbReference type="PANTHER" id="PTHR30292">
    <property type="entry name" value="UNCHARACTERIZED PROTEIN YBGL-RELATED"/>
    <property type="match status" value="1"/>
</dbReference>
<dbReference type="AlphaFoldDB" id="A0A923HCF3"/>
<dbReference type="PANTHER" id="PTHR30292:SF0">
    <property type="entry name" value="5-OXOPROLINASE SUBUNIT A"/>
    <property type="match status" value="1"/>
</dbReference>
<dbReference type="Pfam" id="PF03746">
    <property type="entry name" value="LamB_YcsF"/>
    <property type="match status" value="1"/>
</dbReference>
<dbReference type="InterPro" id="IPR005501">
    <property type="entry name" value="LamB/YcsF/PxpA-like"/>
</dbReference>
<dbReference type="EMBL" id="JACOFV010000002">
    <property type="protein sequence ID" value="MBC3861159.1"/>
    <property type="molecule type" value="Genomic_DNA"/>
</dbReference>
<dbReference type="Proteomes" id="UP000634011">
    <property type="component" value="Unassembled WGS sequence"/>
</dbReference>
<dbReference type="SUPFAM" id="SSF88713">
    <property type="entry name" value="Glycoside hydrolase/deacetylase"/>
    <property type="match status" value="1"/>
</dbReference>
<comment type="caution">
    <text evidence="1">The sequence shown here is derived from an EMBL/GenBank/DDBJ whole genome shotgun (WGS) entry which is preliminary data.</text>
</comment>
<dbReference type="CDD" id="cd10787">
    <property type="entry name" value="LamB_YcsF_like"/>
    <property type="match status" value="1"/>
</dbReference>